<evidence type="ECO:0000256" key="7">
    <source>
        <dbReference type="SAM" id="SignalP"/>
    </source>
</evidence>
<dbReference type="InterPro" id="IPR043708">
    <property type="entry name" value="DUF5648"/>
</dbReference>
<dbReference type="Pfam" id="PF18885">
    <property type="entry name" value="DUF5648"/>
    <property type="match status" value="1"/>
</dbReference>
<evidence type="ECO:0000256" key="2">
    <source>
        <dbReference type="ARBA" id="ARBA00022679"/>
    </source>
</evidence>
<dbReference type="InterPro" id="IPR005490">
    <property type="entry name" value="LD_TPept_cat_dom"/>
</dbReference>
<dbReference type="Proteomes" id="UP000232491">
    <property type="component" value="Chromosome"/>
</dbReference>
<accession>A0A2K9B9K4</accession>
<proteinExistence type="predicted"/>
<sequence>MRRTITKHAFVVIAVMAAFMAVLLPPIPQASADEGSRDMYRLYNPNSGEHFYTADSNERDHLTGVGWVYEGIGWRAPVQSSVPVYRLYNSNAGDHHYTLNSYERDMLVSKGWRYEGIGWYSSDTNRSYPLYRQYNPNAKAGAHNYTLNSNEKDMLVRAGWHDEGLAWYGVGPGEGAPVPQYQRPSGGTYPNLSVTPNLSINVSIADQRVYVKSGSNVIYTLIASTGVNNATPRGTFRIGNRGSSFYNAREGMGANYWVAFEPTNTYLFHSVPTNSSGQYIVSEGYKLGQTASHGCVRLSIPDAQWFYQQLPSGTVVHIF</sequence>
<dbReference type="InterPro" id="IPR050979">
    <property type="entry name" value="LD-transpeptidase"/>
</dbReference>
<protein>
    <recommendedName>
        <fullName evidence="8">L,D-TPase catalytic domain-containing protein</fullName>
    </recommendedName>
</protein>
<keyword evidence="5 6" id="KW-0961">Cell wall biogenesis/degradation</keyword>
<feature type="chain" id="PRO_5014720179" description="L,D-TPase catalytic domain-containing protein" evidence="7">
    <location>
        <begin position="33"/>
        <end position="319"/>
    </location>
</feature>
<dbReference type="PANTHER" id="PTHR30582">
    <property type="entry name" value="L,D-TRANSPEPTIDASE"/>
    <property type="match status" value="1"/>
</dbReference>
<keyword evidence="4 6" id="KW-0573">Peptidoglycan synthesis</keyword>
<dbReference type="UniPathway" id="UPA00219"/>
<organism evidence="9 10">
    <name type="scientific">Bifidobacterium breve</name>
    <dbReference type="NCBI Taxonomy" id="1685"/>
    <lineage>
        <taxon>Bacteria</taxon>
        <taxon>Bacillati</taxon>
        <taxon>Actinomycetota</taxon>
        <taxon>Actinomycetes</taxon>
        <taxon>Bifidobacteriales</taxon>
        <taxon>Bifidobacteriaceae</taxon>
        <taxon>Bifidobacterium</taxon>
    </lineage>
</organism>
<evidence type="ECO:0000313" key="10">
    <source>
        <dbReference type="Proteomes" id="UP000232491"/>
    </source>
</evidence>
<dbReference type="RefSeq" id="WP_052789345.1">
    <property type="nucleotide sequence ID" value="NZ_JBJNPI010000001.1"/>
</dbReference>
<dbReference type="CDD" id="cd16913">
    <property type="entry name" value="YkuD_like"/>
    <property type="match status" value="1"/>
</dbReference>
<reference evidence="9 10" key="1">
    <citation type="submission" date="2017-05" db="EMBL/GenBank/DDBJ databases">
        <title>Comparative genomics and methylome analysis of the gut commensal Bifidobacterium breve.</title>
        <authorList>
            <person name="Bottacini F."/>
            <person name="Morrissey R."/>
            <person name="Roberts R.J."/>
            <person name="James K."/>
            <person name="van Breen J."/>
            <person name="Egan M."/>
            <person name="Lambert J."/>
            <person name="van Limpt K."/>
            <person name="Stanton C."/>
            <person name="Knol J."/>
            <person name="O' Connell Motherway M."/>
            <person name="van Sinderen D."/>
        </authorList>
    </citation>
    <scope>NUCLEOTIDE SEQUENCE [LARGE SCALE GENOMIC DNA]</scope>
    <source>
        <strain evidence="9 10">215W447a</strain>
    </source>
</reference>
<dbReference type="Gene3D" id="2.40.440.10">
    <property type="entry name" value="L,D-transpeptidase catalytic domain-like"/>
    <property type="match status" value="1"/>
</dbReference>
<dbReference type="GO" id="GO:0008360">
    <property type="term" value="P:regulation of cell shape"/>
    <property type="evidence" value="ECO:0007669"/>
    <property type="project" value="UniProtKB-UniRule"/>
</dbReference>
<dbReference type="Pfam" id="PF03734">
    <property type="entry name" value="YkuD"/>
    <property type="match status" value="1"/>
</dbReference>
<evidence type="ECO:0000256" key="4">
    <source>
        <dbReference type="ARBA" id="ARBA00022984"/>
    </source>
</evidence>
<name>A0A2K9B9K4_BIFBR</name>
<dbReference type="GO" id="GO:0071555">
    <property type="term" value="P:cell wall organization"/>
    <property type="evidence" value="ECO:0007669"/>
    <property type="project" value="UniProtKB-UniRule"/>
</dbReference>
<feature type="active site" description="Proton donor/acceptor" evidence="6">
    <location>
        <position position="269"/>
    </location>
</feature>
<dbReference type="PANTHER" id="PTHR30582:SF2">
    <property type="entry name" value="L,D-TRANSPEPTIDASE YCIB-RELATED"/>
    <property type="match status" value="1"/>
</dbReference>
<dbReference type="GO" id="GO:0018104">
    <property type="term" value="P:peptidoglycan-protein cross-linking"/>
    <property type="evidence" value="ECO:0007669"/>
    <property type="project" value="TreeGrafter"/>
</dbReference>
<feature type="signal peptide" evidence="7">
    <location>
        <begin position="1"/>
        <end position="32"/>
    </location>
</feature>
<dbReference type="AlphaFoldDB" id="A0A2K9B9K4"/>
<dbReference type="GO" id="GO:0016740">
    <property type="term" value="F:transferase activity"/>
    <property type="evidence" value="ECO:0007669"/>
    <property type="project" value="UniProtKB-KW"/>
</dbReference>
<evidence type="ECO:0000256" key="1">
    <source>
        <dbReference type="ARBA" id="ARBA00004752"/>
    </source>
</evidence>
<dbReference type="GO" id="GO:0005576">
    <property type="term" value="C:extracellular region"/>
    <property type="evidence" value="ECO:0007669"/>
    <property type="project" value="TreeGrafter"/>
</dbReference>
<keyword evidence="3 6" id="KW-0133">Cell shape</keyword>
<evidence type="ECO:0000256" key="6">
    <source>
        <dbReference type="PROSITE-ProRule" id="PRU01373"/>
    </source>
</evidence>
<feature type="domain" description="L,D-TPase catalytic" evidence="8">
    <location>
        <begin position="198"/>
        <end position="319"/>
    </location>
</feature>
<comment type="pathway">
    <text evidence="1 6">Cell wall biogenesis; peptidoglycan biosynthesis.</text>
</comment>
<keyword evidence="7" id="KW-0732">Signal</keyword>
<dbReference type="GO" id="GO:0071972">
    <property type="term" value="F:peptidoglycan L,D-transpeptidase activity"/>
    <property type="evidence" value="ECO:0007669"/>
    <property type="project" value="TreeGrafter"/>
</dbReference>
<evidence type="ECO:0000259" key="8">
    <source>
        <dbReference type="PROSITE" id="PS52029"/>
    </source>
</evidence>
<dbReference type="EMBL" id="CP021558">
    <property type="protein sequence ID" value="AUE04154.1"/>
    <property type="molecule type" value="Genomic_DNA"/>
</dbReference>
<dbReference type="SUPFAM" id="SSF141523">
    <property type="entry name" value="L,D-transpeptidase catalytic domain-like"/>
    <property type="match status" value="1"/>
</dbReference>
<evidence type="ECO:0000256" key="3">
    <source>
        <dbReference type="ARBA" id="ARBA00022960"/>
    </source>
</evidence>
<feature type="active site" description="Nucleophile" evidence="6">
    <location>
        <position position="295"/>
    </location>
</feature>
<keyword evidence="2" id="KW-0808">Transferase</keyword>
<dbReference type="InterPro" id="IPR038063">
    <property type="entry name" value="Transpep_catalytic_dom"/>
</dbReference>
<gene>
    <name evidence="9" type="ORF">BB215W447A_2155</name>
</gene>
<evidence type="ECO:0000256" key="5">
    <source>
        <dbReference type="ARBA" id="ARBA00023316"/>
    </source>
</evidence>
<evidence type="ECO:0000313" key="9">
    <source>
        <dbReference type="EMBL" id="AUE04154.1"/>
    </source>
</evidence>
<dbReference type="PROSITE" id="PS52029">
    <property type="entry name" value="LD_TPASE"/>
    <property type="match status" value="1"/>
</dbReference>